<evidence type="ECO:0000313" key="3">
    <source>
        <dbReference type="Proteomes" id="UP000076532"/>
    </source>
</evidence>
<accession>A0A167VST7</accession>
<feature type="region of interest" description="Disordered" evidence="1">
    <location>
        <begin position="160"/>
        <end position="201"/>
    </location>
</feature>
<dbReference type="EMBL" id="KV417846">
    <property type="protein sequence ID" value="KZP05331.1"/>
    <property type="molecule type" value="Genomic_DNA"/>
</dbReference>
<proteinExistence type="predicted"/>
<feature type="compositionally biased region" description="Polar residues" evidence="1">
    <location>
        <begin position="284"/>
        <end position="298"/>
    </location>
</feature>
<feature type="compositionally biased region" description="Low complexity" evidence="1">
    <location>
        <begin position="174"/>
        <end position="184"/>
    </location>
</feature>
<protein>
    <submittedName>
        <fullName evidence="2">Uncharacterized protein</fullName>
    </submittedName>
</protein>
<keyword evidence="3" id="KW-1185">Reference proteome</keyword>
<dbReference type="STRING" id="436010.A0A167VST7"/>
<evidence type="ECO:0000256" key="1">
    <source>
        <dbReference type="SAM" id="MobiDB-lite"/>
    </source>
</evidence>
<gene>
    <name evidence="2" type="ORF">FIBSPDRAFT_356300</name>
</gene>
<feature type="compositionally biased region" description="Low complexity" evidence="1">
    <location>
        <begin position="300"/>
        <end position="312"/>
    </location>
</feature>
<dbReference type="AlphaFoldDB" id="A0A167VST7"/>
<name>A0A167VST7_9AGAM</name>
<sequence length="337" mass="36841">MLGSWGAVCVSCFNSLTRRTHNRFQRDGLYIGRIPVESFEVHMLRPGLPPARPDKFMTSDMCIPVFPNTDHPSRAPLQPVSAIPWVNAYHAAFDHVILRVRAALADKTLATVLSKSERMHLTLACARDNERRRDSIEETSAYTGPTYGVYVISETEEGSVECDVTQSSSDTDDGPTSSASASSGAEEDSIEREVIQGPPDTTPLVYMSYDLTGVQELCDPQDFFREIEAVQQLLKGAWERRVEKKARAIERARKIDEVIDGATSSHPPPRPPSGAPVPALPESTGVTEAASSPPSRAINSRPSLLPALSRLATRVGQAIHSPKNSAGRVPKNRHPRP</sequence>
<organism evidence="2 3">
    <name type="scientific">Athelia psychrophila</name>
    <dbReference type="NCBI Taxonomy" id="1759441"/>
    <lineage>
        <taxon>Eukaryota</taxon>
        <taxon>Fungi</taxon>
        <taxon>Dikarya</taxon>
        <taxon>Basidiomycota</taxon>
        <taxon>Agaricomycotina</taxon>
        <taxon>Agaricomycetes</taxon>
        <taxon>Agaricomycetidae</taxon>
        <taxon>Atheliales</taxon>
        <taxon>Atheliaceae</taxon>
        <taxon>Athelia</taxon>
    </lineage>
</organism>
<feature type="region of interest" description="Disordered" evidence="1">
    <location>
        <begin position="256"/>
        <end position="337"/>
    </location>
</feature>
<dbReference type="OrthoDB" id="3053346at2759"/>
<evidence type="ECO:0000313" key="2">
    <source>
        <dbReference type="EMBL" id="KZP05331.1"/>
    </source>
</evidence>
<feature type="compositionally biased region" description="Pro residues" evidence="1">
    <location>
        <begin position="266"/>
        <end position="279"/>
    </location>
</feature>
<reference evidence="2 3" key="1">
    <citation type="journal article" date="2016" name="Mol. Biol. Evol.">
        <title>Comparative Genomics of Early-Diverging Mushroom-Forming Fungi Provides Insights into the Origins of Lignocellulose Decay Capabilities.</title>
        <authorList>
            <person name="Nagy L.G."/>
            <person name="Riley R."/>
            <person name="Tritt A."/>
            <person name="Adam C."/>
            <person name="Daum C."/>
            <person name="Floudas D."/>
            <person name="Sun H."/>
            <person name="Yadav J.S."/>
            <person name="Pangilinan J."/>
            <person name="Larsson K.H."/>
            <person name="Matsuura K."/>
            <person name="Barry K."/>
            <person name="Labutti K."/>
            <person name="Kuo R."/>
            <person name="Ohm R.A."/>
            <person name="Bhattacharya S.S."/>
            <person name="Shirouzu T."/>
            <person name="Yoshinaga Y."/>
            <person name="Martin F.M."/>
            <person name="Grigoriev I.V."/>
            <person name="Hibbett D.S."/>
        </authorList>
    </citation>
    <scope>NUCLEOTIDE SEQUENCE [LARGE SCALE GENOMIC DNA]</scope>
    <source>
        <strain evidence="2 3">CBS 109695</strain>
    </source>
</reference>
<dbReference type="Proteomes" id="UP000076532">
    <property type="component" value="Unassembled WGS sequence"/>
</dbReference>